<evidence type="ECO:0000313" key="7">
    <source>
        <dbReference type="Proteomes" id="UP000267430"/>
    </source>
</evidence>
<evidence type="ECO:0000313" key="6">
    <source>
        <dbReference type="EMBL" id="RUQ25908.1"/>
    </source>
</evidence>
<evidence type="ECO:0000256" key="2">
    <source>
        <dbReference type="ARBA" id="ARBA00022771"/>
    </source>
</evidence>
<reference evidence="6 7" key="1">
    <citation type="submission" date="2018-12" db="EMBL/GenBank/DDBJ databases">
        <title>Bacillus chawlae sp. nov., Bacillus glennii sp. nov., and Bacillus saganii sp. nov. Isolated from the Vehicle Assembly Building at Kennedy Space Center where the Viking Spacecraft were Assembled.</title>
        <authorList>
            <person name="Seuylemezian A."/>
            <person name="Vaishampayan P."/>
        </authorList>
    </citation>
    <scope>NUCLEOTIDE SEQUENCE [LARGE SCALE GENOMIC DNA]</scope>
    <source>
        <strain evidence="6 7">L5</strain>
    </source>
</reference>
<dbReference type="PROSITE" id="PS51128">
    <property type="entry name" value="ZF_DKSA_2"/>
    <property type="match status" value="1"/>
</dbReference>
<dbReference type="SUPFAM" id="SSF57716">
    <property type="entry name" value="Glucocorticoid receptor-like (DNA-binding domain)"/>
    <property type="match status" value="1"/>
</dbReference>
<proteinExistence type="predicted"/>
<dbReference type="EMBL" id="RYZZ01000037">
    <property type="protein sequence ID" value="RUQ25908.1"/>
    <property type="molecule type" value="Genomic_DNA"/>
</dbReference>
<evidence type="ECO:0000259" key="5">
    <source>
        <dbReference type="Pfam" id="PF01258"/>
    </source>
</evidence>
<evidence type="ECO:0000256" key="1">
    <source>
        <dbReference type="ARBA" id="ARBA00022723"/>
    </source>
</evidence>
<accession>A0A3S0VV17</accession>
<dbReference type="InterPro" id="IPR014240">
    <property type="entry name" value="YteA"/>
</dbReference>
<dbReference type="Pfam" id="PF01258">
    <property type="entry name" value="zf-dskA_traR"/>
    <property type="match status" value="1"/>
</dbReference>
<dbReference type="OrthoDB" id="9811543at2"/>
<dbReference type="InterPro" id="IPR000962">
    <property type="entry name" value="Znf_DskA_TraR"/>
</dbReference>
<dbReference type="GO" id="GO:0008270">
    <property type="term" value="F:zinc ion binding"/>
    <property type="evidence" value="ECO:0007669"/>
    <property type="project" value="UniProtKB-KW"/>
</dbReference>
<dbReference type="PANTHER" id="PTHR33823:SF4">
    <property type="entry name" value="GENERAL STRESS PROTEIN 16O"/>
    <property type="match status" value="1"/>
</dbReference>
<feature type="domain" description="Zinc finger DksA/TraR C4-type" evidence="5">
    <location>
        <begin position="89"/>
        <end position="117"/>
    </location>
</feature>
<evidence type="ECO:0000256" key="4">
    <source>
        <dbReference type="PROSITE-ProRule" id="PRU00510"/>
    </source>
</evidence>
<evidence type="ECO:0000256" key="3">
    <source>
        <dbReference type="ARBA" id="ARBA00022833"/>
    </source>
</evidence>
<dbReference type="PANTHER" id="PTHR33823">
    <property type="entry name" value="RNA POLYMERASE-BINDING TRANSCRIPTION FACTOR DKSA-RELATED"/>
    <property type="match status" value="1"/>
</dbReference>
<keyword evidence="2" id="KW-0863">Zinc-finger</keyword>
<keyword evidence="3" id="KW-0862">Zinc</keyword>
<dbReference type="InterPro" id="IPR037187">
    <property type="entry name" value="DnaK_N"/>
</dbReference>
<feature type="zinc finger region" description="dksA C4-type" evidence="4">
    <location>
        <begin position="94"/>
        <end position="118"/>
    </location>
</feature>
<dbReference type="RefSeq" id="WP_126866762.1">
    <property type="nucleotide sequence ID" value="NZ_JAUSTX010000010.1"/>
</dbReference>
<comment type="caution">
    <text evidence="6">The sequence shown here is derived from an EMBL/GenBank/DDBJ whole genome shotgun (WGS) entry which is preliminary data.</text>
</comment>
<keyword evidence="1" id="KW-0479">Metal-binding</keyword>
<dbReference type="SUPFAM" id="SSF109635">
    <property type="entry name" value="DnaK suppressor protein DksA, alpha-hairpin domain"/>
    <property type="match status" value="1"/>
</dbReference>
<dbReference type="NCBIfam" id="TIGR02890">
    <property type="entry name" value="bacill_yteA"/>
    <property type="match status" value="1"/>
</dbReference>
<organism evidence="6 7">
    <name type="scientific">Peribacillus cavernae</name>
    <dbReference type="NCBI Taxonomy" id="1674310"/>
    <lineage>
        <taxon>Bacteria</taxon>
        <taxon>Bacillati</taxon>
        <taxon>Bacillota</taxon>
        <taxon>Bacilli</taxon>
        <taxon>Bacillales</taxon>
        <taxon>Bacillaceae</taxon>
        <taxon>Peribacillus</taxon>
    </lineage>
</organism>
<dbReference type="Gene3D" id="1.20.120.910">
    <property type="entry name" value="DksA, coiled-coil domain"/>
    <property type="match status" value="1"/>
</dbReference>
<gene>
    <name evidence="6" type="ORF">ELQ35_19005</name>
</gene>
<sequence>MLSNHELTKLKTQLHVSRDDLKNRLRDNGDLDLRRSHYHDSTGELSSYDNHPGDGATELYEREKDLALYQHYQNEVQDIDNALQAIKDGSYGKCRECGKEIPFERLEALPTTLFCVEHTPSQETSHNRPVEEEVLMPPFGQFDLDEKNENVAYDAEDSWQDVASYGTSETPSDLTVPTGHYNDMYEESEENVGYVEDYENFVGVDIEGKNITVYPNSQHEKYEKELDEEGIMTTFGDLPANEHDPYVEED</sequence>
<protein>
    <submittedName>
        <fullName evidence="6">YteA family sporulation protein</fullName>
    </submittedName>
</protein>
<dbReference type="Proteomes" id="UP000267430">
    <property type="component" value="Unassembled WGS sequence"/>
</dbReference>
<name>A0A3S0VV17_9BACI</name>
<dbReference type="AlphaFoldDB" id="A0A3S0VV17"/>
<keyword evidence="7" id="KW-1185">Reference proteome</keyword>